<feature type="region of interest" description="Disordered" evidence="8">
    <location>
        <begin position="485"/>
        <end position="509"/>
    </location>
</feature>
<dbReference type="InterPro" id="IPR007185">
    <property type="entry name" value="DNA_pol_a/d/e_bsu"/>
</dbReference>
<gene>
    <name evidence="10" type="ORF">KQP761_LOCUS37271</name>
</gene>
<feature type="compositionally biased region" description="Low complexity" evidence="8">
    <location>
        <begin position="486"/>
        <end position="509"/>
    </location>
</feature>
<dbReference type="Gene3D" id="3.30.310.210">
    <property type="match status" value="1"/>
</dbReference>
<sequence>MDYTFGQPNDFPLRILVPSDAVGAIIGKQGSTVKQIKQKTHAKIDVNKNEASNIQERVIAFRGQQENCIQACREVLGIMHEDATSKNKTNDIILKVLAHNNFIGRIIGKGGNIINTIKKETDTNITVSSINELNSYNVDRIISIKGEIDQQIRALETIYAKLCLAYENDNARAWNNPASQYQQQQQQQQLMQHFTQQAVMMATGANGTTPLFPTHYTQQQQQQQQSIVQHTPTNNSNNSSSKYIEQAPHPTTMYHHPSYYPPIFPVPSPYYMSYPPTAGHMVPPYPNQYGALGASANGNFNLLQQQQHSQSIAHLSQSVPAANETVHLYVPNTVIGAIIGTKGLFIKSIINNSNASVKISPLSPHEDQNKIIERQVTISGTPEAQWKSQYYIYDKIRQEGYAGDDEVRLRAEIYVPTALIGRLVGKGGQNVRQLQQSTGAIIKLPEDSQQTSASEVPVKIFGPFPASQFAQRRIQSIIQMSRDSINTSNEDSNNNNNNNNNNTHSNGEQTNNIILNKRSSDNLKDISTIVNGSTISDDAVVASSTMRNSDDSITENDGFIYNFHLDFDMAASWLRINELSSSNADLVCIVGRTQSINSIQRTIVLYDNAAADDCNEISSSSLSTLHVSFANLRRSFDCQSPNFQRSQFIQVYGKVVRQGANIIRVEAQLIRQLDFDFDLNEYVKGLLLTRNYMTNVDNSTIKSNVLSAFRLRGLDLKFDASQYLVELALTVPSASLVSWLDQLIDLLTKRQLSSSIVDKTLLSNVVQELRAQLSNDSRSEALFSVLNAFSIPKFIYSRSTKKFIEKEIDNDLFGNARTRSEVFWERYDLLLQRTLRHDVFSQVNLASVSSNKIQKYQLKTIEHLLASGSKSEKVVVLGMLSQLNETKYDLQDPSGVISLQLDDATFHPGFYFENCFVLVEGQLDDGIFNVSGIGLPPPESIQNTRSYFGEINITGNTHDQSAKTKIRLKEIEEKSDDAFVFLSDVWLDDKKVMERIEQLFDGFAEQPPFAFIFCGNFLSRPTANLYINDLSDAFKTFVKLVSKYPDICERSHFIFVPGPQDRHAPKIYPRAPLPSSINDILKKRIRHLHLATNPVRIQYCTQEIVIFREDLLQKLCRYCIKLPSDNLPMHLCHTLVTQAHLSPLPVYMTPIYWAYDHALHLYPLPDLIVVCDKFKSITDTIADCTIINPGSFAINKYCFKVYLPATREVEDSQIANIHPSLDVLVPLVMIENNVTNDISGNASCEPHKDLLRHFESGDVVIVRLDSQCLPAIVFNITGLVMKFNIDQQLYHVCLLNNEFTEHWIDATDMIIYSVPMIAEFENEQVTIMWSKANELLEIRNDNDDKNRLDEFKRQFIEVRHQQTPLSTINTSRKSSRRSRSSNQKISSQIVSVPLTTCEELHIIESIYRLPQCTYAEAKRTAEDTYMKIISTNNRENVQSSSKGIIPDQWLFSFAIQKIDYLRQYSAIWLPDLEAMVDTMENENELRSLISLMKKSV</sequence>
<dbReference type="Gene3D" id="1.10.8.60">
    <property type="match status" value="1"/>
</dbReference>
<keyword evidence="5" id="KW-0539">Nucleus</keyword>
<comment type="similarity">
    <text evidence="2">Belongs to the DNA polymerase epsilon subunit B family.</text>
</comment>
<organism evidence="10 11">
    <name type="scientific">Rotaria magnacalcarata</name>
    <dbReference type="NCBI Taxonomy" id="392030"/>
    <lineage>
        <taxon>Eukaryota</taxon>
        <taxon>Metazoa</taxon>
        <taxon>Spiralia</taxon>
        <taxon>Gnathifera</taxon>
        <taxon>Rotifera</taxon>
        <taxon>Eurotatoria</taxon>
        <taxon>Bdelloidea</taxon>
        <taxon>Philodinida</taxon>
        <taxon>Philodinidae</taxon>
        <taxon>Rotaria</taxon>
    </lineage>
</organism>
<dbReference type="Proteomes" id="UP000663834">
    <property type="component" value="Unassembled WGS sequence"/>
</dbReference>
<dbReference type="CDD" id="cd22403">
    <property type="entry name" value="KH-I_IGF2BP_rpt4"/>
    <property type="match status" value="1"/>
</dbReference>
<dbReference type="GO" id="GO:0042276">
    <property type="term" value="P:error-prone translesion synthesis"/>
    <property type="evidence" value="ECO:0007669"/>
    <property type="project" value="TreeGrafter"/>
</dbReference>
<name>A0A816H8I2_9BILA</name>
<dbReference type="Gene3D" id="3.60.21.60">
    <property type="match status" value="1"/>
</dbReference>
<proteinExistence type="inferred from homology"/>
<dbReference type="SMART" id="SM00322">
    <property type="entry name" value="KH"/>
    <property type="match status" value="4"/>
</dbReference>
<dbReference type="Gene3D" id="3.30.1370.10">
    <property type="entry name" value="K Homology domain, type 1"/>
    <property type="match status" value="2"/>
</dbReference>
<feature type="domain" description="K Homology" evidence="9">
    <location>
        <begin position="90"/>
        <end position="163"/>
    </location>
</feature>
<dbReference type="InterPro" id="IPR004087">
    <property type="entry name" value="KH_dom"/>
</dbReference>
<dbReference type="EMBL" id="CAJNOW010021119">
    <property type="protein sequence ID" value="CAF1682856.1"/>
    <property type="molecule type" value="Genomic_DNA"/>
</dbReference>
<reference evidence="10" key="1">
    <citation type="submission" date="2021-02" db="EMBL/GenBank/DDBJ databases">
        <authorList>
            <person name="Nowell W R."/>
        </authorList>
    </citation>
    <scope>NUCLEOTIDE SEQUENCE</scope>
</reference>
<keyword evidence="3" id="KW-0235">DNA replication</keyword>
<dbReference type="InterPro" id="IPR024639">
    <property type="entry name" value="DNA_pol_e_bsu_N"/>
</dbReference>
<dbReference type="SUPFAM" id="SSF54791">
    <property type="entry name" value="Eukaryotic type KH-domain (KH-domain type I)"/>
    <property type="match status" value="4"/>
</dbReference>
<dbReference type="InterPro" id="IPR004088">
    <property type="entry name" value="KH_dom_type_1"/>
</dbReference>
<evidence type="ECO:0000256" key="5">
    <source>
        <dbReference type="ARBA" id="ARBA00023242"/>
    </source>
</evidence>
<keyword evidence="4" id="KW-0238">DNA-binding</keyword>
<comment type="caution">
    <text evidence="10">The sequence shown here is derived from an EMBL/GenBank/DDBJ whole genome shotgun (WGS) entry which is preliminary data.</text>
</comment>
<feature type="domain" description="K Homology" evidence="9">
    <location>
        <begin position="407"/>
        <end position="479"/>
    </location>
</feature>
<feature type="region of interest" description="Disordered" evidence="8">
    <location>
        <begin position="219"/>
        <end position="240"/>
    </location>
</feature>
<evidence type="ECO:0000256" key="8">
    <source>
        <dbReference type="SAM" id="MobiDB-lite"/>
    </source>
</evidence>
<evidence type="ECO:0000313" key="10">
    <source>
        <dbReference type="EMBL" id="CAF1682856.1"/>
    </source>
</evidence>
<dbReference type="GO" id="GO:0006261">
    <property type="term" value="P:DNA-templated DNA replication"/>
    <property type="evidence" value="ECO:0007669"/>
    <property type="project" value="InterPro"/>
</dbReference>
<dbReference type="Pfam" id="PF04042">
    <property type="entry name" value="DNA_pol_E_B"/>
    <property type="match status" value="1"/>
</dbReference>
<comment type="subcellular location">
    <subcellularLocation>
        <location evidence="1">Nucleus</location>
    </subcellularLocation>
</comment>
<evidence type="ECO:0000256" key="4">
    <source>
        <dbReference type="ARBA" id="ARBA00023125"/>
    </source>
</evidence>
<protein>
    <recommendedName>
        <fullName evidence="6">DNA polymerase II subunit 2</fullName>
    </recommendedName>
</protein>
<dbReference type="GO" id="GO:0003677">
    <property type="term" value="F:DNA binding"/>
    <property type="evidence" value="ECO:0007669"/>
    <property type="project" value="UniProtKB-KW"/>
</dbReference>
<dbReference type="GO" id="GO:0003723">
    <property type="term" value="F:RNA binding"/>
    <property type="evidence" value="ECO:0007669"/>
    <property type="project" value="UniProtKB-UniRule"/>
</dbReference>
<evidence type="ECO:0000256" key="1">
    <source>
        <dbReference type="ARBA" id="ARBA00004123"/>
    </source>
</evidence>
<dbReference type="InterPro" id="IPR036612">
    <property type="entry name" value="KH_dom_type_1_sf"/>
</dbReference>
<dbReference type="PANTHER" id="PTHR12708">
    <property type="entry name" value="DNA POLYMERASE EPSILON SUBUNIT B"/>
    <property type="match status" value="1"/>
</dbReference>
<keyword evidence="7" id="KW-0694">RNA-binding</keyword>
<accession>A0A816H8I2</accession>
<dbReference type="OrthoDB" id="10254730at2759"/>
<dbReference type="GO" id="GO:0008622">
    <property type="term" value="C:epsilon DNA polymerase complex"/>
    <property type="evidence" value="ECO:0007669"/>
    <property type="project" value="InterPro"/>
</dbReference>
<dbReference type="PROSITE" id="PS50084">
    <property type="entry name" value="KH_TYPE_1"/>
    <property type="match status" value="4"/>
</dbReference>
<evidence type="ECO:0000259" key="9">
    <source>
        <dbReference type="SMART" id="SM00322"/>
    </source>
</evidence>
<dbReference type="PANTHER" id="PTHR12708:SF0">
    <property type="entry name" value="DNA POLYMERASE EPSILON SUBUNIT 2"/>
    <property type="match status" value="1"/>
</dbReference>
<dbReference type="Pfam" id="PF12213">
    <property type="entry name" value="Dpoe2NT"/>
    <property type="match status" value="1"/>
</dbReference>
<feature type="domain" description="K Homology" evidence="9">
    <location>
        <begin position="9"/>
        <end position="80"/>
    </location>
</feature>
<evidence type="ECO:0000256" key="6">
    <source>
        <dbReference type="ARBA" id="ARBA00032930"/>
    </source>
</evidence>
<dbReference type="InterPro" id="IPR016266">
    <property type="entry name" value="POLE2"/>
</dbReference>
<evidence type="ECO:0000256" key="3">
    <source>
        <dbReference type="ARBA" id="ARBA00022705"/>
    </source>
</evidence>
<dbReference type="CDD" id="cd22401">
    <property type="entry name" value="KH-I_IGF2BP_rpt2"/>
    <property type="match status" value="1"/>
</dbReference>
<evidence type="ECO:0000256" key="2">
    <source>
        <dbReference type="ARBA" id="ARBA00009560"/>
    </source>
</evidence>
<evidence type="ECO:0000313" key="11">
    <source>
        <dbReference type="Proteomes" id="UP000663834"/>
    </source>
</evidence>
<evidence type="ECO:0000256" key="7">
    <source>
        <dbReference type="PROSITE-ProRule" id="PRU00117"/>
    </source>
</evidence>
<dbReference type="Pfam" id="PF00013">
    <property type="entry name" value="KH_1"/>
    <property type="match status" value="4"/>
</dbReference>
<feature type="domain" description="K Homology" evidence="9">
    <location>
        <begin position="322"/>
        <end position="397"/>
    </location>
</feature>
<dbReference type="CDD" id="cd22402">
    <property type="entry name" value="KH-I_IGF2BP_rpt3"/>
    <property type="match status" value="1"/>
</dbReference>